<feature type="region of interest" description="Disordered" evidence="1">
    <location>
        <begin position="1"/>
        <end position="54"/>
    </location>
</feature>
<evidence type="ECO:0000313" key="3">
    <source>
        <dbReference type="Proteomes" id="UP000287651"/>
    </source>
</evidence>
<comment type="caution">
    <text evidence="2">The sequence shown here is derived from an EMBL/GenBank/DDBJ whole genome shotgun (WGS) entry which is preliminary data.</text>
</comment>
<organism evidence="2 3">
    <name type="scientific">Ensete ventricosum</name>
    <name type="common">Abyssinian banana</name>
    <name type="synonym">Musa ensete</name>
    <dbReference type="NCBI Taxonomy" id="4639"/>
    <lineage>
        <taxon>Eukaryota</taxon>
        <taxon>Viridiplantae</taxon>
        <taxon>Streptophyta</taxon>
        <taxon>Embryophyta</taxon>
        <taxon>Tracheophyta</taxon>
        <taxon>Spermatophyta</taxon>
        <taxon>Magnoliopsida</taxon>
        <taxon>Liliopsida</taxon>
        <taxon>Zingiberales</taxon>
        <taxon>Musaceae</taxon>
        <taxon>Ensete</taxon>
    </lineage>
</organism>
<sequence length="123" mass="13111">MRCSGRGVVESGYGSRDSSGKGGGSGVVRSTDSSRQRLRRRARPRRSDDEEEEIKATVEEGLAAVEVAGKRRREQRGPARAAVDGRKGNGQSLTMHCQGLAGGSGREAREEGITVEWGRGARG</sequence>
<dbReference type="AlphaFoldDB" id="A0A426Y5N5"/>
<accession>A0A426Y5N5</accession>
<gene>
    <name evidence="2" type="ORF">B296_00028362</name>
</gene>
<feature type="region of interest" description="Disordered" evidence="1">
    <location>
        <begin position="69"/>
        <end position="123"/>
    </location>
</feature>
<dbReference type="EMBL" id="AMZH03014780">
    <property type="protein sequence ID" value="RRT47078.1"/>
    <property type="molecule type" value="Genomic_DNA"/>
</dbReference>
<reference evidence="2 3" key="1">
    <citation type="journal article" date="2014" name="Agronomy (Basel)">
        <title>A Draft Genome Sequence for Ensete ventricosum, the Drought-Tolerant Tree Against Hunger.</title>
        <authorList>
            <person name="Harrison J."/>
            <person name="Moore K.A."/>
            <person name="Paszkiewicz K."/>
            <person name="Jones T."/>
            <person name="Grant M."/>
            <person name="Ambacheew D."/>
            <person name="Muzemil S."/>
            <person name="Studholme D.J."/>
        </authorList>
    </citation>
    <scope>NUCLEOTIDE SEQUENCE [LARGE SCALE GENOMIC DNA]</scope>
</reference>
<evidence type="ECO:0000256" key="1">
    <source>
        <dbReference type="SAM" id="MobiDB-lite"/>
    </source>
</evidence>
<dbReference type="Proteomes" id="UP000287651">
    <property type="component" value="Unassembled WGS sequence"/>
</dbReference>
<protein>
    <submittedName>
        <fullName evidence="2">Uncharacterized protein</fullName>
    </submittedName>
</protein>
<name>A0A426Y5N5_ENSVE</name>
<evidence type="ECO:0000313" key="2">
    <source>
        <dbReference type="EMBL" id="RRT47078.1"/>
    </source>
</evidence>
<proteinExistence type="predicted"/>